<evidence type="ECO:0000256" key="1">
    <source>
        <dbReference type="ARBA" id="ARBA00000085"/>
    </source>
</evidence>
<evidence type="ECO:0000256" key="2">
    <source>
        <dbReference type="ARBA" id="ARBA00004370"/>
    </source>
</evidence>
<evidence type="ECO:0000256" key="10">
    <source>
        <dbReference type="SAM" id="Phobius"/>
    </source>
</evidence>
<evidence type="ECO:0000256" key="8">
    <source>
        <dbReference type="PROSITE-ProRule" id="PRU00169"/>
    </source>
</evidence>
<dbReference type="PROSITE" id="PS50885">
    <property type="entry name" value="HAMP"/>
    <property type="match status" value="1"/>
</dbReference>
<dbReference type="SMART" id="SM00387">
    <property type="entry name" value="HATPase_c"/>
    <property type="match status" value="1"/>
</dbReference>
<evidence type="ECO:0000256" key="7">
    <source>
        <dbReference type="ARBA" id="ARBA00023012"/>
    </source>
</evidence>
<dbReference type="InterPro" id="IPR003661">
    <property type="entry name" value="HisK_dim/P_dom"/>
</dbReference>
<evidence type="ECO:0000313" key="14">
    <source>
        <dbReference type="EMBL" id="QCZ92657.1"/>
    </source>
</evidence>
<feature type="modified residue" description="4-aspartylphosphate" evidence="8">
    <location>
        <position position="823"/>
    </location>
</feature>
<evidence type="ECO:0000313" key="15">
    <source>
        <dbReference type="Proteomes" id="UP000304912"/>
    </source>
</evidence>
<dbReference type="GO" id="GO:0016020">
    <property type="term" value="C:membrane"/>
    <property type="evidence" value="ECO:0007669"/>
    <property type="project" value="UniProtKB-SubCell"/>
</dbReference>
<dbReference type="SMART" id="SM00388">
    <property type="entry name" value="HisKA"/>
    <property type="match status" value="1"/>
</dbReference>
<dbReference type="SUPFAM" id="SSF47384">
    <property type="entry name" value="Homodimeric domain of signal transducing histidine kinase"/>
    <property type="match status" value="1"/>
</dbReference>
<sequence>MNKQPSFFSLSSIRAQIILVLAALVVLLLLQGVIARANQEVLFDGISASGQAVTDIGQVRALQRDILDLQRNVLIFRETASDSAVSRFERLMQAIQQKLDNLESSRLALLPMQQTREMLTSMRHHLKAYQNNFKDVVDARARRDDTLSTASLFEQFDDDRLMPASLSETQEIAIRLELSLARGAALEYRLQPDAEHRQAFITAIAQARNLVQQAALDESGPLLNALDTTRSRFLTLTQLIQGNLFLVNVVMAGSANEFLYLSNELVKQVNNQYATISSNTQKQALQAQQSLNIASFLAILLAITAAGYTIYRILSPIKTLTDVFRRLARDENITEIPGLKRGDEIGQLANAAQVFNTKNQQTRALLDEARDLNKRQRALNDELAASKEKAERATASKSIFLANMSHELRTPVNGIVGLVELAQQQPMSSVLKGYLDKAAYSSQVLMSVINDVLDFSKIEAGKLELEDVSFSMHSLFNNLLSVVTLRAQEKNLSIRLIVSPDLPRQAIGDALRISQILMNLCSNAIKFTEQGEVVIRFDGEMQSESEWFTLNIEVKDTGIGMNEEQLKRVFSPFSQADEATNRKYGGSGLGLAIVRQLIELMGGELAVSSTPGCGSVFNAAIPLKHVDMENPGILSRLPALPTGSMYYSNQALLPPEYQQLLRIKSQSRPLEALSEDIGAPPCIVVDIEDFSTYKALLPRLTELAERGIKTGLVVNTLPGKLLEKMIFSWPHGLLSHPFTPTQFELFVGELAGVSTEQLTDDMPVSQQPAIDGHILLVEDNAINQVVTGEMLSSLGLSYDIAEDGKQAVTKFENSPQYDLVLMDVQMPVMDGYEATRRLREKGFIKIPIIGLSANAMQEDKNLALEAGMSSYITKPVKRELLASAITSYLRNQ</sequence>
<dbReference type="CDD" id="cd16922">
    <property type="entry name" value="HATPase_EvgS-ArcB-TorS-like"/>
    <property type="match status" value="1"/>
</dbReference>
<dbReference type="InterPro" id="IPR003594">
    <property type="entry name" value="HATPase_dom"/>
</dbReference>
<dbReference type="CDD" id="cd06225">
    <property type="entry name" value="HAMP"/>
    <property type="match status" value="1"/>
</dbReference>
<organism evidence="14 15">
    <name type="scientific">Salinimonas iocasae</name>
    <dbReference type="NCBI Taxonomy" id="2572577"/>
    <lineage>
        <taxon>Bacteria</taxon>
        <taxon>Pseudomonadati</taxon>
        <taxon>Pseudomonadota</taxon>
        <taxon>Gammaproteobacteria</taxon>
        <taxon>Alteromonadales</taxon>
        <taxon>Alteromonadaceae</taxon>
        <taxon>Alteromonas/Salinimonas group</taxon>
        <taxon>Salinimonas</taxon>
    </lineage>
</organism>
<dbReference type="PROSITE" id="PS50110">
    <property type="entry name" value="RESPONSE_REGULATORY"/>
    <property type="match status" value="1"/>
</dbReference>
<dbReference type="Gene3D" id="6.10.340.10">
    <property type="match status" value="1"/>
</dbReference>
<dbReference type="Pfam" id="PF00672">
    <property type="entry name" value="HAMP"/>
    <property type="match status" value="1"/>
</dbReference>
<dbReference type="SUPFAM" id="SSF55874">
    <property type="entry name" value="ATPase domain of HSP90 chaperone/DNA topoisomerase II/histidine kinase"/>
    <property type="match status" value="1"/>
</dbReference>
<accession>A0A5B7YA53</accession>
<dbReference type="PRINTS" id="PR00344">
    <property type="entry name" value="BCTRLSENSOR"/>
</dbReference>
<evidence type="ECO:0000256" key="3">
    <source>
        <dbReference type="ARBA" id="ARBA00012438"/>
    </source>
</evidence>
<keyword evidence="5" id="KW-0808">Transferase</keyword>
<keyword evidence="9" id="KW-0175">Coiled coil</keyword>
<evidence type="ECO:0000259" key="13">
    <source>
        <dbReference type="PROSITE" id="PS50885"/>
    </source>
</evidence>
<feature type="domain" description="HAMP" evidence="13">
    <location>
        <begin position="311"/>
        <end position="364"/>
    </location>
</feature>
<reference evidence="14 15" key="1">
    <citation type="submission" date="2019-04" db="EMBL/GenBank/DDBJ databases">
        <title>Salinimonas iocasae sp. nov., a halophilic bacterium isolated from the outer tube casing of tubeworms in Okinawa Trough.</title>
        <authorList>
            <person name="Zhang H."/>
            <person name="Wang H."/>
            <person name="Li C."/>
        </authorList>
    </citation>
    <scope>NUCLEOTIDE SEQUENCE [LARGE SCALE GENOMIC DNA]</scope>
    <source>
        <strain evidence="14 15">KX18D6</strain>
    </source>
</reference>
<comment type="catalytic activity">
    <reaction evidence="1">
        <text>ATP + protein L-histidine = ADP + protein N-phospho-L-histidine.</text>
        <dbReference type="EC" id="2.7.13.3"/>
    </reaction>
</comment>
<dbReference type="OrthoDB" id="9810730at2"/>
<dbReference type="InterPro" id="IPR005467">
    <property type="entry name" value="His_kinase_dom"/>
</dbReference>
<dbReference type="CDD" id="cd17546">
    <property type="entry name" value="REC_hyHK_CKI1_RcsC-like"/>
    <property type="match status" value="1"/>
</dbReference>
<dbReference type="PROSITE" id="PS50109">
    <property type="entry name" value="HIS_KIN"/>
    <property type="match status" value="1"/>
</dbReference>
<dbReference type="InterPro" id="IPR001789">
    <property type="entry name" value="Sig_transdc_resp-reg_receiver"/>
</dbReference>
<dbReference type="GO" id="GO:0000155">
    <property type="term" value="F:phosphorelay sensor kinase activity"/>
    <property type="evidence" value="ECO:0007669"/>
    <property type="project" value="InterPro"/>
</dbReference>
<dbReference type="SMART" id="SM00448">
    <property type="entry name" value="REC"/>
    <property type="match status" value="1"/>
</dbReference>
<dbReference type="InterPro" id="IPR011006">
    <property type="entry name" value="CheY-like_superfamily"/>
</dbReference>
<evidence type="ECO:0000256" key="9">
    <source>
        <dbReference type="SAM" id="Coils"/>
    </source>
</evidence>
<dbReference type="EC" id="2.7.13.3" evidence="3"/>
<keyword evidence="15" id="KW-1185">Reference proteome</keyword>
<keyword evidence="10" id="KW-1133">Transmembrane helix</keyword>
<dbReference type="AlphaFoldDB" id="A0A5B7YA53"/>
<evidence type="ECO:0000259" key="11">
    <source>
        <dbReference type="PROSITE" id="PS50109"/>
    </source>
</evidence>
<protein>
    <recommendedName>
        <fullName evidence="3">histidine kinase</fullName>
        <ecNumber evidence="3">2.7.13.3</ecNumber>
    </recommendedName>
</protein>
<dbReference type="RefSeq" id="WP_139755406.1">
    <property type="nucleotide sequence ID" value="NZ_CP039852.1"/>
</dbReference>
<feature type="coiled-coil region" evidence="9">
    <location>
        <begin position="362"/>
        <end position="396"/>
    </location>
</feature>
<dbReference type="KEGG" id="salk:FBQ74_03850"/>
<dbReference type="SUPFAM" id="SSF158472">
    <property type="entry name" value="HAMP domain-like"/>
    <property type="match status" value="1"/>
</dbReference>
<keyword evidence="10" id="KW-0472">Membrane</keyword>
<dbReference type="Gene3D" id="3.40.50.2300">
    <property type="match status" value="1"/>
</dbReference>
<keyword evidence="10" id="KW-0812">Transmembrane</keyword>
<dbReference type="SMART" id="SM01358">
    <property type="entry name" value="HBM"/>
    <property type="match status" value="1"/>
</dbReference>
<evidence type="ECO:0000256" key="4">
    <source>
        <dbReference type="ARBA" id="ARBA00022553"/>
    </source>
</evidence>
<dbReference type="Pfam" id="PF02518">
    <property type="entry name" value="HATPase_c"/>
    <property type="match status" value="1"/>
</dbReference>
<dbReference type="Proteomes" id="UP000304912">
    <property type="component" value="Chromosome"/>
</dbReference>
<keyword evidence="6" id="KW-0418">Kinase</keyword>
<dbReference type="CDD" id="cd00082">
    <property type="entry name" value="HisKA"/>
    <property type="match status" value="1"/>
</dbReference>
<keyword evidence="4 8" id="KW-0597">Phosphoprotein</keyword>
<keyword evidence="7" id="KW-0902">Two-component regulatory system</keyword>
<dbReference type="Gene3D" id="1.10.287.130">
    <property type="match status" value="1"/>
</dbReference>
<evidence type="ECO:0000256" key="5">
    <source>
        <dbReference type="ARBA" id="ARBA00022679"/>
    </source>
</evidence>
<dbReference type="Pfam" id="PF00512">
    <property type="entry name" value="HisKA"/>
    <property type="match status" value="1"/>
</dbReference>
<dbReference type="PANTHER" id="PTHR45339">
    <property type="entry name" value="HYBRID SIGNAL TRANSDUCTION HISTIDINE KINASE J"/>
    <property type="match status" value="1"/>
</dbReference>
<dbReference type="SUPFAM" id="SSF52172">
    <property type="entry name" value="CheY-like"/>
    <property type="match status" value="1"/>
</dbReference>
<feature type="domain" description="Response regulatory" evidence="12">
    <location>
        <begin position="773"/>
        <end position="889"/>
    </location>
</feature>
<dbReference type="InterPro" id="IPR032255">
    <property type="entry name" value="HBM"/>
</dbReference>
<dbReference type="InterPro" id="IPR004358">
    <property type="entry name" value="Sig_transdc_His_kin-like_C"/>
</dbReference>
<evidence type="ECO:0000259" key="12">
    <source>
        <dbReference type="PROSITE" id="PS50110"/>
    </source>
</evidence>
<dbReference type="PANTHER" id="PTHR45339:SF1">
    <property type="entry name" value="HYBRID SIGNAL TRANSDUCTION HISTIDINE KINASE J"/>
    <property type="match status" value="1"/>
</dbReference>
<dbReference type="FunFam" id="3.30.565.10:FF:000010">
    <property type="entry name" value="Sensor histidine kinase RcsC"/>
    <property type="match status" value="1"/>
</dbReference>
<name>A0A5B7YA53_9ALTE</name>
<comment type="subcellular location">
    <subcellularLocation>
        <location evidence="2">Membrane</location>
    </subcellularLocation>
</comment>
<gene>
    <name evidence="14" type="ORF">FBQ74_03850</name>
</gene>
<evidence type="ECO:0000256" key="6">
    <source>
        <dbReference type="ARBA" id="ARBA00022777"/>
    </source>
</evidence>
<dbReference type="InterPro" id="IPR003660">
    <property type="entry name" value="HAMP_dom"/>
</dbReference>
<dbReference type="EMBL" id="CP039852">
    <property type="protein sequence ID" value="QCZ92657.1"/>
    <property type="molecule type" value="Genomic_DNA"/>
</dbReference>
<proteinExistence type="predicted"/>
<dbReference type="InterPro" id="IPR036890">
    <property type="entry name" value="HATPase_C_sf"/>
</dbReference>
<dbReference type="Pfam" id="PF00072">
    <property type="entry name" value="Response_reg"/>
    <property type="match status" value="1"/>
</dbReference>
<dbReference type="InterPro" id="IPR036097">
    <property type="entry name" value="HisK_dim/P_sf"/>
</dbReference>
<dbReference type="Gene3D" id="3.30.565.10">
    <property type="entry name" value="Histidine kinase-like ATPase, C-terminal domain"/>
    <property type="match status" value="1"/>
</dbReference>
<feature type="transmembrane region" description="Helical" evidence="10">
    <location>
        <begin position="291"/>
        <end position="311"/>
    </location>
</feature>
<feature type="domain" description="Histidine kinase" evidence="11">
    <location>
        <begin position="403"/>
        <end position="625"/>
    </location>
</feature>